<evidence type="ECO:0000256" key="7">
    <source>
        <dbReference type="ARBA" id="ARBA00022833"/>
    </source>
</evidence>
<protein>
    <recommendedName>
        <fullName evidence="10">Small ribosomal subunit biogenesis GTPase RsgA</fullName>
        <ecNumber evidence="10">3.6.1.-</ecNumber>
    </recommendedName>
</protein>
<keyword evidence="7 10" id="KW-0862">Zinc</keyword>
<dbReference type="GO" id="GO:0046872">
    <property type="term" value="F:metal ion binding"/>
    <property type="evidence" value="ECO:0007669"/>
    <property type="project" value="UniProtKB-KW"/>
</dbReference>
<evidence type="ECO:0000313" key="14">
    <source>
        <dbReference type="EMBL" id="TCS94411.1"/>
    </source>
</evidence>
<feature type="binding site" evidence="10">
    <location>
        <begin position="148"/>
        <end position="151"/>
    </location>
    <ligand>
        <name>GTP</name>
        <dbReference type="ChEBI" id="CHEBI:37565"/>
    </ligand>
</feature>
<evidence type="ECO:0000256" key="4">
    <source>
        <dbReference type="ARBA" id="ARBA00022730"/>
    </source>
</evidence>
<comment type="function">
    <text evidence="10">One of several proteins that assist in the late maturation steps of the functional core of the 30S ribosomal subunit. Helps release RbfA from mature subunits. May play a role in the assembly of ribosomal proteins into the subunit. Circularly permuted GTPase that catalyzes slow GTP hydrolysis, GTPase activity is stimulated by the 30S ribosomal subunit.</text>
</comment>
<keyword evidence="15" id="KW-1185">Reference proteome</keyword>
<evidence type="ECO:0000259" key="12">
    <source>
        <dbReference type="PROSITE" id="PS50936"/>
    </source>
</evidence>
<gene>
    <name evidence="10" type="primary">rsgA</name>
    <name evidence="14" type="ORF">EDC25_1227</name>
</gene>
<dbReference type="InterPro" id="IPR004881">
    <property type="entry name" value="Ribosome_biogen_GTPase_RsgA"/>
</dbReference>
<keyword evidence="2 10" id="KW-0690">Ribosome biogenesis</keyword>
<keyword evidence="9 10" id="KW-0342">GTP-binding</keyword>
<keyword evidence="4 10" id="KW-0699">rRNA-binding</keyword>
<dbReference type="PROSITE" id="PS51721">
    <property type="entry name" value="G_CP"/>
    <property type="match status" value="1"/>
</dbReference>
<evidence type="ECO:0000256" key="2">
    <source>
        <dbReference type="ARBA" id="ARBA00022517"/>
    </source>
</evidence>
<dbReference type="PANTHER" id="PTHR32120:SF10">
    <property type="entry name" value="SMALL RIBOSOMAL SUBUNIT BIOGENESIS GTPASE RSGA"/>
    <property type="match status" value="1"/>
</dbReference>
<sequence length="355" mass="38696">MPTPHDLGSIGWPPGQPFPDLEAGQQLVRITGQHRNGFDVHDGLASRRAHSPRGMVADSHGVSTRPAVGDWTIIDPAHTPAALVRLLPRRNLLKRGAAGERYQQQILATNLDLAVVVMGLDGDFNPRRLQRYLALIAGTGIEPVIVLSKADRCENTGALRAQIESAHPDIPVLAINCKDADAIAPITARLGPGRTGVLLGSSGAGKSTLTNTLMGTVRQKTSAVREHDSRGRHTTTSRSLLKLPSGGCLIDSPGMRELKLTGEEVVEDDGFAAELEKLAADCRFRDCKHQAEPGCAIQAALESGALDRDRYDHFRKLESERERAAQQRDALLRRAEERQLTRALNHRLIDKHGRR</sequence>
<dbReference type="InterPro" id="IPR027417">
    <property type="entry name" value="P-loop_NTPase"/>
</dbReference>
<evidence type="ECO:0000256" key="11">
    <source>
        <dbReference type="SAM" id="MobiDB-lite"/>
    </source>
</evidence>
<dbReference type="Pfam" id="PF03193">
    <property type="entry name" value="RsgA_GTPase"/>
    <property type="match status" value="1"/>
</dbReference>
<dbReference type="Proteomes" id="UP000294599">
    <property type="component" value="Unassembled WGS sequence"/>
</dbReference>
<feature type="domain" description="CP-type G" evidence="13">
    <location>
        <begin position="100"/>
        <end position="258"/>
    </location>
</feature>
<dbReference type="EC" id="3.6.1.-" evidence="10"/>
<name>A0A4V3UTZ8_9GAMM</name>
<comment type="caution">
    <text evidence="14">The sequence shown here is derived from an EMBL/GenBank/DDBJ whole genome shotgun (WGS) entry which is preliminary data.</text>
</comment>
<evidence type="ECO:0000256" key="1">
    <source>
        <dbReference type="ARBA" id="ARBA00022490"/>
    </source>
</evidence>
<dbReference type="GO" id="GO:0005525">
    <property type="term" value="F:GTP binding"/>
    <property type="evidence" value="ECO:0007669"/>
    <property type="project" value="UniProtKB-UniRule"/>
</dbReference>
<evidence type="ECO:0000256" key="8">
    <source>
        <dbReference type="ARBA" id="ARBA00022884"/>
    </source>
</evidence>
<keyword evidence="5 10" id="KW-0547">Nucleotide-binding</keyword>
<feature type="domain" description="EngC GTPase" evidence="12">
    <location>
        <begin position="109"/>
        <end position="256"/>
    </location>
</feature>
<dbReference type="RefSeq" id="WP_123522988.1">
    <property type="nucleotide sequence ID" value="NZ_JBHLWF010000027.1"/>
</dbReference>
<evidence type="ECO:0000256" key="3">
    <source>
        <dbReference type="ARBA" id="ARBA00022723"/>
    </source>
</evidence>
<feature type="binding site" evidence="10">
    <location>
        <position position="282"/>
    </location>
    <ligand>
        <name>Zn(2+)</name>
        <dbReference type="ChEBI" id="CHEBI:29105"/>
    </ligand>
</feature>
<keyword evidence="3 10" id="KW-0479">Metal-binding</keyword>
<dbReference type="GO" id="GO:0019843">
    <property type="term" value="F:rRNA binding"/>
    <property type="evidence" value="ECO:0007669"/>
    <property type="project" value="UniProtKB-KW"/>
</dbReference>
<dbReference type="PROSITE" id="PS50936">
    <property type="entry name" value="ENGC_GTPASE"/>
    <property type="match status" value="1"/>
</dbReference>
<evidence type="ECO:0000256" key="10">
    <source>
        <dbReference type="HAMAP-Rule" id="MF_01820"/>
    </source>
</evidence>
<dbReference type="PANTHER" id="PTHR32120">
    <property type="entry name" value="SMALL RIBOSOMAL SUBUNIT BIOGENESIS GTPASE RSGA"/>
    <property type="match status" value="1"/>
</dbReference>
<feature type="binding site" evidence="10">
    <location>
        <begin position="200"/>
        <end position="208"/>
    </location>
    <ligand>
        <name>GTP</name>
        <dbReference type="ChEBI" id="CHEBI:37565"/>
    </ligand>
</feature>
<evidence type="ECO:0000256" key="9">
    <source>
        <dbReference type="ARBA" id="ARBA00023134"/>
    </source>
</evidence>
<comment type="similarity">
    <text evidence="10">Belongs to the TRAFAC class YlqF/YawG GTPase family. RsgA subfamily.</text>
</comment>
<dbReference type="SUPFAM" id="SSF52540">
    <property type="entry name" value="P-loop containing nucleoside triphosphate hydrolases"/>
    <property type="match status" value="1"/>
</dbReference>
<evidence type="ECO:0000256" key="6">
    <source>
        <dbReference type="ARBA" id="ARBA00022801"/>
    </source>
</evidence>
<keyword evidence="1 10" id="KW-0963">Cytoplasm</keyword>
<dbReference type="EMBL" id="SMAF01000022">
    <property type="protein sequence ID" value="TCS94411.1"/>
    <property type="molecule type" value="Genomic_DNA"/>
</dbReference>
<keyword evidence="8 10" id="KW-0694">RNA-binding</keyword>
<dbReference type="OrthoDB" id="9809485at2"/>
<dbReference type="InterPro" id="IPR010914">
    <property type="entry name" value="RsgA_GTPase_dom"/>
</dbReference>
<dbReference type="CDD" id="cd01854">
    <property type="entry name" value="YjeQ_EngC"/>
    <property type="match status" value="1"/>
</dbReference>
<dbReference type="Gene3D" id="3.40.50.300">
    <property type="entry name" value="P-loop containing nucleotide triphosphate hydrolases"/>
    <property type="match status" value="1"/>
</dbReference>
<dbReference type="GO" id="GO:0042274">
    <property type="term" value="P:ribosomal small subunit biogenesis"/>
    <property type="evidence" value="ECO:0007669"/>
    <property type="project" value="UniProtKB-UniRule"/>
</dbReference>
<proteinExistence type="inferred from homology"/>
<comment type="subcellular location">
    <subcellularLocation>
        <location evidence="10">Cytoplasm</location>
    </subcellularLocation>
</comment>
<accession>A0A4V3UTZ8</accession>
<comment type="subunit">
    <text evidence="10">Monomer. Associates with 30S ribosomal subunit, binds 16S rRNA.</text>
</comment>
<feature type="binding site" evidence="10">
    <location>
        <position position="295"/>
    </location>
    <ligand>
        <name>Zn(2+)</name>
        <dbReference type="ChEBI" id="CHEBI:29105"/>
    </ligand>
</feature>
<dbReference type="HAMAP" id="MF_01820">
    <property type="entry name" value="GTPase_RsgA"/>
    <property type="match status" value="1"/>
</dbReference>
<dbReference type="InterPro" id="IPR030378">
    <property type="entry name" value="G_CP_dom"/>
</dbReference>
<feature type="binding site" evidence="10">
    <location>
        <position position="289"/>
    </location>
    <ligand>
        <name>Zn(2+)</name>
        <dbReference type="ChEBI" id="CHEBI:29105"/>
    </ligand>
</feature>
<dbReference type="Gene3D" id="1.10.40.50">
    <property type="entry name" value="Probable gtpase engc, domain 3"/>
    <property type="match status" value="1"/>
</dbReference>
<comment type="cofactor">
    <cofactor evidence="10">
        <name>Zn(2+)</name>
        <dbReference type="ChEBI" id="CHEBI:29105"/>
    </cofactor>
    <text evidence="10">Binds 1 zinc ion per subunit.</text>
</comment>
<organism evidence="14 15">
    <name type="scientific">Pseudofulvimonas gallinarii</name>
    <dbReference type="NCBI Taxonomy" id="634155"/>
    <lineage>
        <taxon>Bacteria</taxon>
        <taxon>Pseudomonadati</taxon>
        <taxon>Pseudomonadota</taxon>
        <taxon>Gammaproteobacteria</taxon>
        <taxon>Lysobacterales</taxon>
        <taxon>Rhodanobacteraceae</taxon>
        <taxon>Pseudofulvimonas</taxon>
    </lineage>
</organism>
<dbReference type="AlphaFoldDB" id="A0A4V3UTZ8"/>
<evidence type="ECO:0000256" key="5">
    <source>
        <dbReference type="ARBA" id="ARBA00022741"/>
    </source>
</evidence>
<feature type="region of interest" description="Disordered" evidence="11">
    <location>
        <begin position="219"/>
        <end position="238"/>
    </location>
</feature>
<feature type="binding site" evidence="10">
    <location>
        <position position="287"/>
    </location>
    <ligand>
        <name>Zn(2+)</name>
        <dbReference type="ChEBI" id="CHEBI:29105"/>
    </ligand>
</feature>
<evidence type="ECO:0000313" key="15">
    <source>
        <dbReference type="Proteomes" id="UP000294599"/>
    </source>
</evidence>
<evidence type="ECO:0000259" key="13">
    <source>
        <dbReference type="PROSITE" id="PS51721"/>
    </source>
</evidence>
<dbReference type="NCBIfam" id="TIGR00157">
    <property type="entry name" value="ribosome small subunit-dependent GTPase A"/>
    <property type="match status" value="1"/>
</dbReference>
<reference evidence="14 15" key="1">
    <citation type="submission" date="2019-03" db="EMBL/GenBank/DDBJ databases">
        <title>Genomic Encyclopedia of Type Strains, Phase IV (KMG-IV): sequencing the most valuable type-strain genomes for metagenomic binning, comparative biology and taxonomic classification.</title>
        <authorList>
            <person name="Goeker M."/>
        </authorList>
    </citation>
    <scope>NUCLEOTIDE SEQUENCE [LARGE SCALE GENOMIC DNA]</scope>
    <source>
        <strain evidence="14 15">DSM 21944</strain>
    </source>
</reference>
<dbReference type="GO" id="GO:0005737">
    <property type="term" value="C:cytoplasm"/>
    <property type="evidence" value="ECO:0007669"/>
    <property type="project" value="UniProtKB-SubCell"/>
</dbReference>
<dbReference type="GO" id="GO:0003924">
    <property type="term" value="F:GTPase activity"/>
    <property type="evidence" value="ECO:0007669"/>
    <property type="project" value="UniProtKB-UniRule"/>
</dbReference>
<keyword evidence="6 10" id="KW-0378">Hydrolase</keyword>